<dbReference type="Proteomes" id="UP000663880">
    <property type="component" value="Unassembled WGS sequence"/>
</dbReference>
<keyword evidence="2" id="KW-1185">Reference proteome</keyword>
<dbReference type="EMBL" id="CAJOBZ010000068">
    <property type="protein sequence ID" value="CAF4943965.1"/>
    <property type="molecule type" value="Genomic_DNA"/>
</dbReference>
<accession>A0A821XMS4</accession>
<sequence length="113" mass="12841">MSYQRGFDSRTTRSHLVVTLNRIGMNRRLKKAARHPGNYGDALTAEKAVEFSTQKCRCRQPLSQLRLGQWVRILSGVLKRSINCMDVVQTVSLIVLLMHFIASIDCSADDHPR</sequence>
<comment type="caution">
    <text evidence="1">The sequence shown here is derived from an EMBL/GenBank/DDBJ whole genome shotgun (WGS) entry which is preliminary data.</text>
</comment>
<dbReference type="AlphaFoldDB" id="A0A821XMS4"/>
<reference evidence="1" key="1">
    <citation type="submission" date="2021-02" db="EMBL/GenBank/DDBJ databases">
        <authorList>
            <person name="Steward A R."/>
        </authorList>
    </citation>
    <scope>NUCLEOTIDE SEQUENCE</scope>
</reference>
<gene>
    <name evidence="1" type="ORF">PMACD_LOCUS14994</name>
</gene>
<proteinExistence type="predicted"/>
<protein>
    <submittedName>
        <fullName evidence="1">Uncharacterized protein</fullName>
    </submittedName>
</protein>
<evidence type="ECO:0000313" key="2">
    <source>
        <dbReference type="Proteomes" id="UP000663880"/>
    </source>
</evidence>
<evidence type="ECO:0000313" key="1">
    <source>
        <dbReference type="EMBL" id="CAF4943965.1"/>
    </source>
</evidence>
<organism evidence="1 2">
    <name type="scientific">Pieris macdunnoughi</name>
    <dbReference type="NCBI Taxonomy" id="345717"/>
    <lineage>
        <taxon>Eukaryota</taxon>
        <taxon>Metazoa</taxon>
        <taxon>Ecdysozoa</taxon>
        <taxon>Arthropoda</taxon>
        <taxon>Hexapoda</taxon>
        <taxon>Insecta</taxon>
        <taxon>Pterygota</taxon>
        <taxon>Neoptera</taxon>
        <taxon>Endopterygota</taxon>
        <taxon>Lepidoptera</taxon>
        <taxon>Glossata</taxon>
        <taxon>Ditrysia</taxon>
        <taxon>Papilionoidea</taxon>
        <taxon>Pieridae</taxon>
        <taxon>Pierinae</taxon>
        <taxon>Pieris</taxon>
    </lineage>
</organism>
<name>A0A821XMS4_9NEOP</name>